<dbReference type="InterPro" id="IPR001841">
    <property type="entry name" value="Znf_RING"/>
</dbReference>
<evidence type="ECO:0000313" key="17">
    <source>
        <dbReference type="EMBL" id="KAK6141221.1"/>
    </source>
</evidence>
<accession>A0ABR0W3H8</accession>
<sequence length="291" mass="32484">MGQIRWGGGARRRSGAKELNGSLICGELRLADPLDACSSLINEAKNSDAKSATIVLIVRGKCAFEEKIRNAQEAGFHAAIVYNDQHNHNLIAMMGNPEGIWIYAVFVSNVAGEILREHAQRVGGECCIISFADETAWTVLVISFISVLAVISLIATIFFTFNRWRNRKETRAVMDDKAVDILPSITFGSVNLISHIGETCAICLEDYKHGESLKVLPCQHDFHASCVKSWLTKWATFCPVCKHDLKQWLCTVTPFLMILNVAHIRCYPACKEAKGFNSLKWVLKMLIMDYC</sequence>
<comment type="pathway">
    <text evidence="2">Protein modification; protein ubiquitination.</text>
</comment>
<protein>
    <recommendedName>
        <fullName evidence="3">RING-type E3 ubiquitin transferase</fullName>
        <ecNumber evidence="3">2.3.2.27</ecNumber>
    </recommendedName>
</protein>
<dbReference type="PANTHER" id="PTHR47168:SF1">
    <property type="entry name" value="OS02G0798600 PROTEIN"/>
    <property type="match status" value="1"/>
</dbReference>
<dbReference type="EC" id="2.3.2.27" evidence="3"/>
<reference evidence="17 18" key="1">
    <citation type="journal article" date="2021" name="Comput. Struct. Biotechnol. J.">
        <title>De novo genome assembly of the potent medicinal plant Rehmannia glutinosa using nanopore technology.</title>
        <authorList>
            <person name="Ma L."/>
            <person name="Dong C."/>
            <person name="Song C."/>
            <person name="Wang X."/>
            <person name="Zheng X."/>
            <person name="Niu Y."/>
            <person name="Chen S."/>
            <person name="Feng W."/>
        </authorList>
    </citation>
    <scope>NUCLEOTIDE SEQUENCE [LARGE SCALE GENOMIC DNA]</scope>
    <source>
        <strain evidence="17">DH-2019</strain>
    </source>
</reference>
<keyword evidence="9" id="KW-0862">Zinc</keyword>
<evidence type="ECO:0000256" key="8">
    <source>
        <dbReference type="ARBA" id="ARBA00022771"/>
    </source>
</evidence>
<evidence type="ECO:0000256" key="6">
    <source>
        <dbReference type="ARBA" id="ARBA00022723"/>
    </source>
</evidence>
<dbReference type="InterPro" id="IPR003137">
    <property type="entry name" value="PA_domain"/>
</dbReference>
<dbReference type="InterPro" id="IPR051653">
    <property type="entry name" value="E3_ligase_sorting_rcpt"/>
</dbReference>
<organism evidence="17 18">
    <name type="scientific">Rehmannia glutinosa</name>
    <name type="common">Chinese foxglove</name>
    <dbReference type="NCBI Taxonomy" id="99300"/>
    <lineage>
        <taxon>Eukaryota</taxon>
        <taxon>Viridiplantae</taxon>
        <taxon>Streptophyta</taxon>
        <taxon>Embryophyta</taxon>
        <taxon>Tracheophyta</taxon>
        <taxon>Spermatophyta</taxon>
        <taxon>Magnoliopsida</taxon>
        <taxon>eudicotyledons</taxon>
        <taxon>Gunneridae</taxon>
        <taxon>Pentapetalae</taxon>
        <taxon>asterids</taxon>
        <taxon>lamiids</taxon>
        <taxon>Lamiales</taxon>
        <taxon>Orobanchaceae</taxon>
        <taxon>Rehmannieae</taxon>
        <taxon>Rehmannia</taxon>
    </lineage>
</organism>
<evidence type="ECO:0000256" key="10">
    <source>
        <dbReference type="ARBA" id="ARBA00022989"/>
    </source>
</evidence>
<proteinExistence type="predicted"/>
<evidence type="ECO:0000259" key="16">
    <source>
        <dbReference type="PROSITE" id="PS50089"/>
    </source>
</evidence>
<evidence type="ECO:0000256" key="12">
    <source>
        <dbReference type="ARBA" id="ARBA00023180"/>
    </source>
</evidence>
<keyword evidence="11 15" id="KW-0472">Membrane</keyword>
<evidence type="ECO:0000256" key="2">
    <source>
        <dbReference type="ARBA" id="ARBA00004906"/>
    </source>
</evidence>
<evidence type="ECO:0000256" key="14">
    <source>
        <dbReference type="PROSITE-ProRule" id="PRU00175"/>
    </source>
</evidence>
<comment type="caution">
    <text evidence="17">The sequence shown here is derived from an EMBL/GenBank/DDBJ whole genome shotgun (WGS) entry which is preliminary data.</text>
</comment>
<feature type="domain" description="RING-type" evidence="16">
    <location>
        <begin position="200"/>
        <end position="242"/>
    </location>
</feature>
<dbReference type="CDD" id="cd02123">
    <property type="entry name" value="PA_C_RZF_like"/>
    <property type="match status" value="1"/>
</dbReference>
<evidence type="ECO:0000256" key="5">
    <source>
        <dbReference type="ARBA" id="ARBA00022692"/>
    </source>
</evidence>
<dbReference type="SUPFAM" id="SSF52025">
    <property type="entry name" value="PA domain"/>
    <property type="match status" value="1"/>
</dbReference>
<evidence type="ECO:0000256" key="13">
    <source>
        <dbReference type="ARBA" id="ARBA00046288"/>
    </source>
</evidence>
<name>A0ABR0W3H8_REHGL</name>
<dbReference type="SMART" id="SM00184">
    <property type="entry name" value="RING"/>
    <property type="match status" value="1"/>
</dbReference>
<dbReference type="SUPFAM" id="SSF57850">
    <property type="entry name" value="RING/U-box"/>
    <property type="match status" value="1"/>
</dbReference>
<dbReference type="InterPro" id="IPR044744">
    <property type="entry name" value="ZNRF4/RNF13/RNF167_PA"/>
</dbReference>
<evidence type="ECO:0000256" key="11">
    <source>
        <dbReference type="ARBA" id="ARBA00023136"/>
    </source>
</evidence>
<dbReference type="Gene3D" id="3.50.30.30">
    <property type="match status" value="1"/>
</dbReference>
<keyword evidence="4" id="KW-0808">Transferase</keyword>
<dbReference type="PROSITE" id="PS50089">
    <property type="entry name" value="ZF_RING_2"/>
    <property type="match status" value="1"/>
</dbReference>
<dbReference type="PANTHER" id="PTHR47168">
    <property type="entry name" value="RING ZINC FINGER DOMAIN SUPERFAMILY PROTEIN-RELATED"/>
    <property type="match status" value="1"/>
</dbReference>
<evidence type="ECO:0000256" key="4">
    <source>
        <dbReference type="ARBA" id="ARBA00022679"/>
    </source>
</evidence>
<dbReference type="EMBL" id="JABTTQ020000163">
    <property type="protein sequence ID" value="KAK6141221.1"/>
    <property type="molecule type" value="Genomic_DNA"/>
</dbReference>
<evidence type="ECO:0000313" key="18">
    <source>
        <dbReference type="Proteomes" id="UP001318860"/>
    </source>
</evidence>
<gene>
    <name evidence="17" type="ORF">DH2020_025018</name>
</gene>
<evidence type="ECO:0000256" key="3">
    <source>
        <dbReference type="ARBA" id="ARBA00012483"/>
    </source>
</evidence>
<comment type="subcellular location">
    <subcellularLocation>
        <location evidence="13">Endomembrane system</location>
        <topology evidence="13">Single-pass type I membrane protein</topology>
    </subcellularLocation>
</comment>
<keyword evidence="5 15" id="KW-0812">Transmembrane</keyword>
<keyword evidence="12" id="KW-0325">Glycoprotein</keyword>
<dbReference type="Pfam" id="PF02225">
    <property type="entry name" value="PA"/>
    <property type="match status" value="1"/>
</dbReference>
<dbReference type="Pfam" id="PF13639">
    <property type="entry name" value="zf-RING_2"/>
    <property type="match status" value="1"/>
</dbReference>
<keyword evidence="7" id="KW-0732">Signal</keyword>
<dbReference type="Gene3D" id="3.30.40.10">
    <property type="entry name" value="Zinc/RING finger domain, C3HC4 (zinc finger)"/>
    <property type="match status" value="1"/>
</dbReference>
<evidence type="ECO:0000256" key="15">
    <source>
        <dbReference type="SAM" id="Phobius"/>
    </source>
</evidence>
<dbReference type="Proteomes" id="UP001318860">
    <property type="component" value="Unassembled WGS sequence"/>
</dbReference>
<dbReference type="InterPro" id="IPR046450">
    <property type="entry name" value="PA_dom_sf"/>
</dbReference>
<feature type="transmembrane region" description="Helical" evidence="15">
    <location>
        <begin position="136"/>
        <end position="161"/>
    </location>
</feature>
<evidence type="ECO:0000256" key="9">
    <source>
        <dbReference type="ARBA" id="ARBA00022833"/>
    </source>
</evidence>
<keyword evidence="8 14" id="KW-0863">Zinc-finger</keyword>
<comment type="catalytic activity">
    <reaction evidence="1">
        <text>S-ubiquitinyl-[E2 ubiquitin-conjugating enzyme]-L-cysteine + [acceptor protein]-L-lysine = [E2 ubiquitin-conjugating enzyme]-L-cysteine + N(6)-ubiquitinyl-[acceptor protein]-L-lysine.</text>
        <dbReference type="EC" id="2.3.2.27"/>
    </reaction>
</comment>
<evidence type="ECO:0000256" key="7">
    <source>
        <dbReference type="ARBA" id="ARBA00022729"/>
    </source>
</evidence>
<keyword evidence="10 15" id="KW-1133">Transmembrane helix</keyword>
<dbReference type="InterPro" id="IPR013083">
    <property type="entry name" value="Znf_RING/FYVE/PHD"/>
</dbReference>
<evidence type="ECO:0000256" key="1">
    <source>
        <dbReference type="ARBA" id="ARBA00000900"/>
    </source>
</evidence>
<keyword evidence="18" id="KW-1185">Reference proteome</keyword>
<keyword evidence="6" id="KW-0479">Metal-binding</keyword>